<dbReference type="Gene3D" id="3.30.450.40">
    <property type="match status" value="1"/>
</dbReference>
<evidence type="ECO:0000259" key="2">
    <source>
        <dbReference type="SMART" id="SM00065"/>
    </source>
</evidence>
<evidence type="ECO:0000313" key="4">
    <source>
        <dbReference type="EMBL" id="MVO77426.1"/>
    </source>
</evidence>
<dbReference type="SUPFAM" id="SSF56281">
    <property type="entry name" value="Metallo-hydrolase/oxidoreductase"/>
    <property type="match status" value="1"/>
</dbReference>
<sequence>MVRDHPNQPPPPRTKSLDSLPQRPHNCRRTAGGVALRIRFWGTRGSLAKPGPTTVRFGGNTSCVELRSAAGTRVVIDCGTGAHALGQAIMREGVPSRGHVLISHTHWDHIQGIPFFAPLFAAGHSWDIYAPQGFGESLKDTLAGQMEYTYFPVTPDAFGANVRYHNLGEGCFTIDDLTIRTRYLNHPALTLAFRIDGDGASVAYACDHEPHSRELALGEGMIHGEDLAHAEFMAGADLIIHDAQYLADEYQAKQGWGHSTVEYAVAIGRAAGADQLALTHYDPSRTDDEVDAIIARVRAEIGTGKPQVIAAFEGLEIGIGREDGLAAPAPLPNLESAIRTDTSQDQALVLLIAPSDEVAERIGRAVAAEPVRLVRAESLEQAAASLSGRRPSLVLVEDGSEMQPFVPSRLESPDNPGESHFVLLGGSGAADRGYADRLEEPWSVEYARTRIRTWLMRAECHWARPAMPDDEAERIAALHRLGLLDTPPEERFDRHTRIASALFKVPISLVSLIDEDRQWFKSCFGTDVCESARETSFCAHAIAAGDTLIVPDALQDDRFRDNPMVSEGPRIRFYAGALIHSPEGKRIGTLCILDVRPRNLSDREVALLKDVAAAVEAEICGNRAKAA</sequence>
<feature type="domain" description="Metallo-beta-lactamase" evidence="3">
    <location>
        <begin position="60"/>
        <end position="258"/>
    </location>
</feature>
<name>A0A6I4IZC9_9SPHN</name>
<evidence type="ECO:0000259" key="3">
    <source>
        <dbReference type="SMART" id="SM00849"/>
    </source>
</evidence>
<dbReference type="InterPro" id="IPR001279">
    <property type="entry name" value="Metallo-B-lactamas"/>
</dbReference>
<dbReference type="Pfam" id="PF12706">
    <property type="entry name" value="Lactamase_B_2"/>
    <property type="match status" value="1"/>
</dbReference>
<organism evidence="4 5">
    <name type="scientific">Sphingomonas horti</name>
    <dbReference type="NCBI Taxonomy" id="2682842"/>
    <lineage>
        <taxon>Bacteria</taxon>
        <taxon>Pseudomonadati</taxon>
        <taxon>Pseudomonadota</taxon>
        <taxon>Alphaproteobacteria</taxon>
        <taxon>Sphingomonadales</taxon>
        <taxon>Sphingomonadaceae</taxon>
        <taxon>Sphingomonas</taxon>
    </lineage>
</organism>
<evidence type="ECO:0000313" key="5">
    <source>
        <dbReference type="Proteomes" id="UP000441389"/>
    </source>
</evidence>
<dbReference type="Proteomes" id="UP000441389">
    <property type="component" value="Unassembled WGS sequence"/>
</dbReference>
<dbReference type="Pfam" id="PF01590">
    <property type="entry name" value="GAF"/>
    <property type="match status" value="1"/>
</dbReference>
<dbReference type="SMART" id="SM00065">
    <property type="entry name" value="GAF"/>
    <property type="match status" value="1"/>
</dbReference>
<feature type="domain" description="GAF" evidence="2">
    <location>
        <begin position="487"/>
        <end position="627"/>
    </location>
</feature>
<dbReference type="InterPro" id="IPR036866">
    <property type="entry name" value="RibonucZ/Hydroxyglut_hydro"/>
</dbReference>
<comment type="caution">
    <text evidence="4">The sequence shown here is derived from an EMBL/GenBank/DDBJ whole genome shotgun (WGS) entry which is preliminary data.</text>
</comment>
<feature type="region of interest" description="Disordered" evidence="1">
    <location>
        <begin position="1"/>
        <end position="25"/>
    </location>
</feature>
<gene>
    <name evidence="4" type="ORF">GON01_05665</name>
</gene>
<dbReference type="InterPro" id="IPR003018">
    <property type="entry name" value="GAF"/>
</dbReference>
<dbReference type="PANTHER" id="PTHR43102:SF2">
    <property type="entry name" value="GAF DOMAIN-CONTAINING PROTEIN"/>
    <property type="match status" value="1"/>
</dbReference>
<proteinExistence type="predicted"/>
<dbReference type="InterPro" id="IPR029016">
    <property type="entry name" value="GAF-like_dom_sf"/>
</dbReference>
<keyword evidence="5" id="KW-1185">Reference proteome</keyword>
<dbReference type="Gene3D" id="3.60.15.10">
    <property type="entry name" value="Ribonuclease Z/Hydroxyacylglutathione hydrolase-like"/>
    <property type="match status" value="1"/>
</dbReference>
<dbReference type="SUPFAM" id="SSF55781">
    <property type="entry name" value="GAF domain-like"/>
    <property type="match status" value="1"/>
</dbReference>
<accession>A0A6I4IZC9</accession>
<reference evidence="4 5" key="1">
    <citation type="submission" date="2019-12" db="EMBL/GenBank/DDBJ databases">
        <authorList>
            <person name="Huq M.A."/>
        </authorList>
    </citation>
    <scope>NUCLEOTIDE SEQUENCE [LARGE SCALE GENOMIC DNA]</scope>
    <source>
        <strain evidence="4 5">MAH-20</strain>
    </source>
</reference>
<dbReference type="EMBL" id="WQMS01000006">
    <property type="protein sequence ID" value="MVO77426.1"/>
    <property type="molecule type" value="Genomic_DNA"/>
</dbReference>
<dbReference type="AlphaFoldDB" id="A0A6I4IZC9"/>
<protein>
    <submittedName>
        <fullName evidence="4">GAF domain-containing protein</fullName>
    </submittedName>
</protein>
<dbReference type="CDD" id="cd07715">
    <property type="entry name" value="TaR3-like_MBL-fold"/>
    <property type="match status" value="1"/>
</dbReference>
<evidence type="ECO:0000256" key="1">
    <source>
        <dbReference type="SAM" id="MobiDB-lite"/>
    </source>
</evidence>
<dbReference type="PANTHER" id="PTHR43102">
    <property type="entry name" value="SLR1143 PROTEIN"/>
    <property type="match status" value="1"/>
</dbReference>
<dbReference type="SMART" id="SM00849">
    <property type="entry name" value="Lactamase_B"/>
    <property type="match status" value="1"/>
</dbReference>